<evidence type="ECO:0000313" key="1">
    <source>
        <dbReference type="EMBL" id="ELR68528.1"/>
    </source>
</evidence>
<evidence type="ECO:0000313" key="2">
    <source>
        <dbReference type="Proteomes" id="UP000011135"/>
    </source>
</evidence>
<keyword evidence="2" id="KW-1185">Reference proteome</keyword>
<reference evidence="1 2" key="1">
    <citation type="submission" date="2012-12" db="EMBL/GenBank/DDBJ databases">
        <title>Genome assembly of Fulvivirga imtechensis AK7.</title>
        <authorList>
            <person name="Nupur N."/>
            <person name="Khatri I."/>
            <person name="Kumar R."/>
            <person name="Subramanian S."/>
            <person name="Pinnaka A."/>
        </authorList>
    </citation>
    <scope>NUCLEOTIDE SEQUENCE [LARGE SCALE GENOMIC DNA]</scope>
    <source>
        <strain evidence="1 2">AK7</strain>
    </source>
</reference>
<dbReference type="Proteomes" id="UP000011135">
    <property type="component" value="Unassembled WGS sequence"/>
</dbReference>
<comment type="caution">
    <text evidence="1">The sequence shown here is derived from an EMBL/GenBank/DDBJ whole genome shotgun (WGS) entry which is preliminary data.</text>
</comment>
<sequence>MDNILVDPFENPSCSLVKKSSSKKLSHLEVANNFLVDFVDNDKLTDRP</sequence>
<dbReference type="EMBL" id="AMZN01000110">
    <property type="protein sequence ID" value="ELR68528.1"/>
    <property type="molecule type" value="Genomic_DNA"/>
</dbReference>
<protein>
    <submittedName>
        <fullName evidence="1">Uncharacterized protein</fullName>
    </submittedName>
</protein>
<accession>L8JJU4</accession>
<dbReference type="STRING" id="1237149.C900_00269"/>
<organism evidence="1 2">
    <name type="scientific">Fulvivirga imtechensis AK7</name>
    <dbReference type="NCBI Taxonomy" id="1237149"/>
    <lineage>
        <taxon>Bacteria</taxon>
        <taxon>Pseudomonadati</taxon>
        <taxon>Bacteroidota</taxon>
        <taxon>Cytophagia</taxon>
        <taxon>Cytophagales</taxon>
        <taxon>Fulvivirgaceae</taxon>
        <taxon>Fulvivirga</taxon>
    </lineage>
</organism>
<proteinExistence type="predicted"/>
<name>L8JJU4_9BACT</name>
<gene>
    <name evidence="1" type="ORF">C900_00269</name>
</gene>
<dbReference type="AlphaFoldDB" id="L8JJU4"/>